<name>X1UPC9_9ZZZZ</name>
<dbReference type="InterPro" id="IPR004408">
    <property type="entry name" value="Biotin_CoA_COase_ligase"/>
</dbReference>
<dbReference type="InterPro" id="IPR004143">
    <property type="entry name" value="BPL_LPL_catalytic"/>
</dbReference>
<reference evidence="3" key="1">
    <citation type="journal article" date="2014" name="Front. Microbiol.">
        <title>High frequency of phylogenetically diverse reductive dehalogenase-homologous genes in deep subseafloor sedimentary metagenomes.</title>
        <authorList>
            <person name="Kawai M."/>
            <person name="Futagami T."/>
            <person name="Toyoda A."/>
            <person name="Takaki Y."/>
            <person name="Nishi S."/>
            <person name="Hori S."/>
            <person name="Arai W."/>
            <person name="Tsubouchi T."/>
            <person name="Morono Y."/>
            <person name="Uchiyama I."/>
            <person name="Ito T."/>
            <person name="Fujiyama A."/>
            <person name="Inagaki F."/>
            <person name="Takami H."/>
        </authorList>
    </citation>
    <scope>NUCLEOTIDE SEQUENCE</scope>
    <source>
        <strain evidence="3">Expedition CK06-06</strain>
    </source>
</reference>
<dbReference type="AlphaFoldDB" id="X1UPC9"/>
<evidence type="ECO:0000259" key="2">
    <source>
        <dbReference type="PROSITE" id="PS51733"/>
    </source>
</evidence>
<dbReference type="PANTHER" id="PTHR12835">
    <property type="entry name" value="BIOTIN PROTEIN LIGASE"/>
    <property type="match status" value="1"/>
</dbReference>
<dbReference type="EMBL" id="BARW01029075">
    <property type="protein sequence ID" value="GAJ05447.1"/>
    <property type="molecule type" value="Genomic_DNA"/>
</dbReference>
<keyword evidence="1" id="KW-0436">Ligase</keyword>
<dbReference type="PROSITE" id="PS51733">
    <property type="entry name" value="BPL_LPL_CATALYTIC"/>
    <property type="match status" value="1"/>
</dbReference>
<proteinExistence type="predicted"/>
<comment type="caution">
    <text evidence="3">The sequence shown here is derived from an EMBL/GenBank/DDBJ whole genome shotgun (WGS) entry which is preliminary data.</text>
</comment>
<protein>
    <recommendedName>
        <fullName evidence="2">BPL/LPL catalytic domain-containing protein</fullName>
    </recommendedName>
</protein>
<dbReference type="Gene3D" id="3.30.930.10">
    <property type="entry name" value="Bira Bifunctional Protein, Domain 2"/>
    <property type="match status" value="1"/>
</dbReference>
<accession>X1UPC9</accession>
<feature type="non-terminal residue" evidence="3">
    <location>
        <position position="217"/>
    </location>
</feature>
<dbReference type="GO" id="GO:0005737">
    <property type="term" value="C:cytoplasm"/>
    <property type="evidence" value="ECO:0007669"/>
    <property type="project" value="TreeGrafter"/>
</dbReference>
<dbReference type="PANTHER" id="PTHR12835:SF5">
    <property type="entry name" value="BIOTIN--PROTEIN LIGASE"/>
    <property type="match status" value="1"/>
</dbReference>
<organism evidence="3">
    <name type="scientific">marine sediment metagenome</name>
    <dbReference type="NCBI Taxonomy" id="412755"/>
    <lineage>
        <taxon>unclassified sequences</taxon>
        <taxon>metagenomes</taxon>
        <taxon>ecological metagenomes</taxon>
    </lineage>
</organism>
<feature type="domain" description="BPL/LPL catalytic" evidence="2">
    <location>
        <begin position="1"/>
        <end position="163"/>
    </location>
</feature>
<dbReference type="Pfam" id="PF03099">
    <property type="entry name" value="BPL_LplA_LipB"/>
    <property type="match status" value="1"/>
</dbReference>
<evidence type="ECO:0000313" key="3">
    <source>
        <dbReference type="EMBL" id="GAJ05447.1"/>
    </source>
</evidence>
<dbReference type="Gene3D" id="2.30.30.100">
    <property type="match status" value="1"/>
</dbReference>
<evidence type="ECO:0000256" key="1">
    <source>
        <dbReference type="ARBA" id="ARBA00022598"/>
    </source>
</evidence>
<dbReference type="InterPro" id="IPR045864">
    <property type="entry name" value="aa-tRNA-synth_II/BPL/LPL"/>
</dbReference>
<dbReference type="SUPFAM" id="SSF55681">
    <property type="entry name" value="Class II aaRS and biotin synthetases"/>
    <property type="match status" value="1"/>
</dbReference>
<dbReference type="CDD" id="cd16442">
    <property type="entry name" value="BPL"/>
    <property type="match status" value="1"/>
</dbReference>
<dbReference type="GO" id="GO:0004077">
    <property type="term" value="F:biotin--[biotin carboxyl-carrier protein] ligase activity"/>
    <property type="evidence" value="ECO:0007669"/>
    <property type="project" value="InterPro"/>
</dbReference>
<gene>
    <name evidence="3" type="ORF">S12H4_46794</name>
</gene>
<sequence>MEMARQEVRLGAAEGTVVIAGEQTGGRGRMGRAWLSPQGNISLSIILYPDLAHLPSLIMLASLAVVHAIEAVSGLKAQISWPNDVLIGGKKVCGILVESDVRGGTVAHAVIGIGMNVNLRAADFPEISSIATSLSDEVGGEVSLVGMIRQLLVDIERLYLDLQVGGSVYQEWRGSLVTLGKKVVASSGGISYEGIAESVGEDGGLLLRRSDGSLIKV</sequence>
<dbReference type="NCBIfam" id="TIGR00121">
    <property type="entry name" value="birA_ligase"/>
    <property type="match status" value="1"/>
</dbReference>